<keyword evidence="1" id="KW-1185">Reference proteome</keyword>
<sequence>MMGNDYCNVEAIFTQSPLEVDLDGDVLLHVGGGTHTGIIINKPTKLPDGLKKFISSTLIYIYILFIYSI</sequence>
<dbReference type="WBParaSite" id="Hba_14658">
    <property type="protein sequence ID" value="Hba_14658"/>
    <property type="gene ID" value="Hba_14658"/>
</dbReference>
<evidence type="ECO:0000313" key="1">
    <source>
        <dbReference type="Proteomes" id="UP000095283"/>
    </source>
</evidence>
<dbReference type="Proteomes" id="UP000095283">
    <property type="component" value="Unplaced"/>
</dbReference>
<evidence type="ECO:0000313" key="2">
    <source>
        <dbReference type="WBParaSite" id="Hba_14658"/>
    </source>
</evidence>
<reference evidence="2" key="1">
    <citation type="submission" date="2016-11" db="UniProtKB">
        <authorList>
            <consortium name="WormBaseParasite"/>
        </authorList>
    </citation>
    <scope>IDENTIFICATION</scope>
</reference>
<dbReference type="AlphaFoldDB" id="A0A1I7XAE7"/>
<proteinExistence type="predicted"/>
<organism evidence="1 2">
    <name type="scientific">Heterorhabditis bacteriophora</name>
    <name type="common">Entomopathogenic nematode worm</name>
    <dbReference type="NCBI Taxonomy" id="37862"/>
    <lineage>
        <taxon>Eukaryota</taxon>
        <taxon>Metazoa</taxon>
        <taxon>Ecdysozoa</taxon>
        <taxon>Nematoda</taxon>
        <taxon>Chromadorea</taxon>
        <taxon>Rhabditida</taxon>
        <taxon>Rhabditina</taxon>
        <taxon>Rhabditomorpha</taxon>
        <taxon>Strongyloidea</taxon>
        <taxon>Heterorhabditidae</taxon>
        <taxon>Heterorhabditis</taxon>
    </lineage>
</organism>
<name>A0A1I7XAE7_HETBA</name>
<protein>
    <submittedName>
        <fullName evidence="2">Uncharacterized protein</fullName>
    </submittedName>
</protein>
<accession>A0A1I7XAE7</accession>